<gene>
    <name evidence="1" type="ORF">RCC_05516</name>
</gene>
<organism evidence="1 2">
    <name type="scientific">Ramularia collo-cygni</name>
    <dbReference type="NCBI Taxonomy" id="112498"/>
    <lineage>
        <taxon>Eukaryota</taxon>
        <taxon>Fungi</taxon>
        <taxon>Dikarya</taxon>
        <taxon>Ascomycota</taxon>
        <taxon>Pezizomycotina</taxon>
        <taxon>Dothideomycetes</taxon>
        <taxon>Dothideomycetidae</taxon>
        <taxon>Mycosphaerellales</taxon>
        <taxon>Mycosphaerellaceae</taxon>
        <taxon>Ramularia</taxon>
    </lineage>
</organism>
<dbReference type="Gene3D" id="3.80.10.10">
    <property type="entry name" value="Ribonuclease Inhibitor"/>
    <property type="match status" value="1"/>
</dbReference>
<protein>
    <recommendedName>
        <fullName evidence="3">F-box domain-containing protein</fullName>
    </recommendedName>
</protein>
<dbReference type="RefSeq" id="XP_023626555.1">
    <property type="nucleotide sequence ID" value="XM_023770787.1"/>
</dbReference>
<name>A0A2D3UZ17_9PEZI</name>
<dbReference type="InterPro" id="IPR032675">
    <property type="entry name" value="LRR_dom_sf"/>
</dbReference>
<evidence type="ECO:0008006" key="3">
    <source>
        <dbReference type="Google" id="ProtNLM"/>
    </source>
</evidence>
<dbReference type="GeneID" id="35600676"/>
<dbReference type="AlphaFoldDB" id="A0A2D3UZ17"/>
<keyword evidence="2" id="KW-1185">Reference proteome</keyword>
<dbReference type="SUPFAM" id="SSF52047">
    <property type="entry name" value="RNI-like"/>
    <property type="match status" value="1"/>
</dbReference>
<reference evidence="1 2" key="1">
    <citation type="submission" date="2016-03" db="EMBL/GenBank/DDBJ databases">
        <authorList>
            <person name="Ploux O."/>
        </authorList>
    </citation>
    <scope>NUCLEOTIDE SEQUENCE [LARGE SCALE GENOMIC DNA]</scope>
    <source>
        <strain evidence="1 2">URUG2</strain>
    </source>
</reference>
<dbReference type="EMBL" id="FJUY01000007">
    <property type="protein sequence ID" value="CZT19665.1"/>
    <property type="molecule type" value="Genomic_DNA"/>
</dbReference>
<dbReference type="STRING" id="112498.A0A2D3UZ17"/>
<proteinExistence type="predicted"/>
<accession>A0A2D3UZ17</accession>
<sequence>MSLFDDLPLELLHVICTFCSKSEIRSLRLTSKLLATIADEHFLHEVVLFFAREDFETAESIIDNSRIAKNVKRLTFQSDRVPWLGPDFGLWNEFRKQSVRSTTTIEGPEPPDTTFVPDETDRERRFRLRQPNRSLVLEENKHSRKELRAAYDHYNLLSEDQNEMMLEHRAEECIEYMFQKCSKLDTVIVAMNDHHPAWRSVEAFRKGMIHPCGDNATSRLGVRSLNEVLMAAQATGRKPSSLHVYPISFQFFGQTEEHMEHIYKAISGLKTIDLKINTKIAFDRELDIDIDDDDDDETIAAKVEQFERQAERESYWDASTRVTESFRDGRLARFLSKAPLLEHIAVAGIRTYLPDLMIDLKDIIPSPQWPAIRVLDLQCFQCPEQDLLDLVLKYRDSLQELRLGQVLLTKGDPNSFFQALAGQCPNLKSVGLSGMFMSRDIDYNFEYWRTTFTAAMEKYLICGGELPRLSTYTSVSLDLLT</sequence>
<dbReference type="OrthoDB" id="3892448at2759"/>
<evidence type="ECO:0000313" key="1">
    <source>
        <dbReference type="EMBL" id="CZT19665.1"/>
    </source>
</evidence>
<dbReference type="Proteomes" id="UP000225277">
    <property type="component" value="Unassembled WGS sequence"/>
</dbReference>
<dbReference type="CDD" id="cd09917">
    <property type="entry name" value="F-box_SF"/>
    <property type="match status" value="1"/>
</dbReference>
<evidence type="ECO:0000313" key="2">
    <source>
        <dbReference type="Proteomes" id="UP000225277"/>
    </source>
</evidence>